<dbReference type="EMBL" id="JBBXJM010000001">
    <property type="protein sequence ID" value="KAL1412758.1"/>
    <property type="molecule type" value="Genomic_DNA"/>
</dbReference>
<reference evidence="2 3" key="1">
    <citation type="submission" date="2023-08" db="EMBL/GenBank/DDBJ databases">
        <title>Annotated Genome Sequence of Vanrija albida AlHP1.</title>
        <authorList>
            <person name="Herzog R."/>
        </authorList>
    </citation>
    <scope>NUCLEOTIDE SEQUENCE [LARGE SCALE GENOMIC DNA]</scope>
    <source>
        <strain evidence="2 3">AlHP1</strain>
    </source>
</reference>
<feature type="region of interest" description="Disordered" evidence="1">
    <location>
        <begin position="192"/>
        <end position="233"/>
    </location>
</feature>
<feature type="region of interest" description="Disordered" evidence="1">
    <location>
        <begin position="1"/>
        <end position="52"/>
    </location>
</feature>
<feature type="compositionally biased region" description="Basic and acidic residues" evidence="1">
    <location>
        <begin position="485"/>
        <end position="495"/>
    </location>
</feature>
<keyword evidence="3" id="KW-1185">Reference proteome</keyword>
<evidence type="ECO:0000256" key="1">
    <source>
        <dbReference type="SAM" id="MobiDB-lite"/>
    </source>
</evidence>
<accession>A0ABR3QED0</accession>
<feature type="region of interest" description="Disordered" evidence="1">
    <location>
        <begin position="455"/>
        <end position="578"/>
    </location>
</feature>
<feature type="compositionally biased region" description="Low complexity" evidence="1">
    <location>
        <begin position="513"/>
        <end position="522"/>
    </location>
</feature>
<proteinExistence type="predicted"/>
<evidence type="ECO:0000313" key="2">
    <source>
        <dbReference type="EMBL" id="KAL1412758.1"/>
    </source>
</evidence>
<feature type="compositionally biased region" description="Polar residues" evidence="1">
    <location>
        <begin position="1"/>
        <end position="15"/>
    </location>
</feature>
<dbReference type="Proteomes" id="UP001565368">
    <property type="component" value="Unassembled WGS sequence"/>
</dbReference>
<organism evidence="2 3">
    <name type="scientific">Vanrija albida</name>
    <dbReference type="NCBI Taxonomy" id="181172"/>
    <lineage>
        <taxon>Eukaryota</taxon>
        <taxon>Fungi</taxon>
        <taxon>Dikarya</taxon>
        <taxon>Basidiomycota</taxon>
        <taxon>Agaricomycotina</taxon>
        <taxon>Tremellomycetes</taxon>
        <taxon>Trichosporonales</taxon>
        <taxon>Trichosporonaceae</taxon>
        <taxon>Vanrija</taxon>
    </lineage>
</organism>
<feature type="compositionally biased region" description="Basic and acidic residues" evidence="1">
    <location>
        <begin position="192"/>
        <end position="208"/>
    </location>
</feature>
<gene>
    <name evidence="2" type="ORF">Q8F55_000505</name>
</gene>
<feature type="compositionally biased region" description="Low complexity" evidence="1">
    <location>
        <begin position="37"/>
        <end position="50"/>
    </location>
</feature>
<feature type="compositionally biased region" description="Low complexity" evidence="1">
    <location>
        <begin position="212"/>
        <end position="233"/>
    </location>
</feature>
<evidence type="ECO:0000313" key="3">
    <source>
        <dbReference type="Proteomes" id="UP001565368"/>
    </source>
</evidence>
<feature type="region of interest" description="Disordered" evidence="1">
    <location>
        <begin position="75"/>
        <end position="124"/>
    </location>
</feature>
<name>A0ABR3QED0_9TREE</name>
<dbReference type="RefSeq" id="XP_069212702.1">
    <property type="nucleotide sequence ID" value="XM_069349158.1"/>
</dbReference>
<dbReference type="GeneID" id="95981548"/>
<sequence>MASSTPYSVKSNSSIKIVDDPFHTPGNTESSGDVSFTTPSTGPDSTSSTSLEIFLGPQPLSYIHHRRRLLAAEMEASPSRQKPGDIGSLPLPKHSNPLAAINHSDESEETPRALPAAPTSKPEDISILSKWRQEQLKKAKPIRPVAGARERPIPLLHGPLSLPYARNPSGVDATVSDQNAYMANVFGVRAVESADEKPEKKLSKHLREPNPSGSRNVSSSSYHSVSSGMMSDSSIAAGATRRPLIIRDYHQIIGIKKEGAPRLVAQVNSGEIPSSFLPHDAHNQQTMQHLDLHSHLGVGYPYAHDYIQQVPVMPSPDYAIHSASGAMWQLPQDGLGVPGFPYSPLQLVDPNTKTVYSVQIPSNINSIESKAAYSHQYPHLSASKAEASINWRNKVPNNTPAKYPHGSPQSKVMKPSVTASPMAAGGGLAEVLTVDHLYKRFGQHALKPRNENISHLPLKPYMTDKASEGPVHVEPTKPAESPVKTLRDVSRKVNLPEESPTKAVSRRKGRGSGSSRNSTGNGRAKGTPGAGKFLKHSATDDEGTPSKTVTSDSHSVTSSPKPSRSGRHNNGRRHPVAV</sequence>
<feature type="compositionally biased region" description="Low complexity" evidence="1">
    <location>
        <begin position="546"/>
        <end position="563"/>
    </location>
</feature>
<evidence type="ECO:0008006" key="4">
    <source>
        <dbReference type="Google" id="ProtNLM"/>
    </source>
</evidence>
<protein>
    <recommendedName>
        <fullName evidence="4">Btz domain-containing protein</fullName>
    </recommendedName>
</protein>
<feature type="compositionally biased region" description="Polar residues" evidence="1">
    <location>
        <begin position="25"/>
        <end position="36"/>
    </location>
</feature>
<feature type="compositionally biased region" description="Basic residues" evidence="1">
    <location>
        <begin position="564"/>
        <end position="578"/>
    </location>
</feature>
<comment type="caution">
    <text evidence="2">The sequence shown here is derived from an EMBL/GenBank/DDBJ whole genome shotgun (WGS) entry which is preliminary data.</text>
</comment>